<dbReference type="Gene3D" id="2.60.120.1130">
    <property type="match status" value="1"/>
</dbReference>
<dbReference type="OrthoDB" id="8595007at2"/>
<evidence type="ECO:0000313" key="3">
    <source>
        <dbReference type="Proteomes" id="UP000265926"/>
    </source>
</evidence>
<gene>
    <name evidence="2" type="ORF">D1614_23025</name>
</gene>
<proteinExistence type="predicted"/>
<dbReference type="EMBL" id="QWGR01000025">
    <property type="protein sequence ID" value="RIJ45463.1"/>
    <property type="molecule type" value="Genomic_DNA"/>
</dbReference>
<protein>
    <submittedName>
        <fullName evidence="2">DUF3857 domain-containing protein</fullName>
    </submittedName>
</protein>
<dbReference type="SUPFAM" id="SSF54001">
    <property type="entry name" value="Cysteine proteinases"/>
    <property type="match status" value="1"/>
</dbReference>
<comment type="caution">
    <text evidence="2">The sequence shown here is derived from an EMBL/GenBank/DDBJ whole genome shotgun (WGS) entry which is preliminary data.</text>
</comment>
<reference evidence="2 3" key="1">
    <citation type="submission" date="2018-08" db="EMBL/GenBank/DDBJ databases">
        <title>Pallidiluteibacterium maritimus gen. nov., sp. nov., isolated from coastal sediment.</title>
        <authorList>
            <person name="Zhou L.Y."/>
        </authorList>
    </citation>
    <scope>NUCLEOTIDE SEQUENCE [LARGE SCALE GENOMIC DNA]</scope>
    <source>
        <strain evidence="2 3">XSD2</strain>
    </source>
</reference>
<accession>A0A399STJ9</accession>
<evidence type="ECO:0000313" key="2">
    <source>
        <dbReference type="EMBL" id="RIJ45463.1"/>
    </source>
</evidence>
<feature type="domain" description="DUF3857" evidence="1">
    <location>
        <begin position="94"/>
        <end position="252"/>
    </location>
</feature>
<keyword evidence="3" id="KW-1185">Reference proteome</keyword>
<organism evidence="2 3">
    <name type="scientific">Maribellus luteus</name>
    <dbReference type="NCBI Taxonomy" id="2305463"/>
    <lineage>
        <taxon>Bacteria</taxon>
        <taxon>Pseudomonadati</taxon>
        <taxon>Bacteroidota</taxon>
        <taxon>Bacteroidia</taxon>
        <taxon>Marinilabiliales</taxon>
        <taxon>Prolixibacteraceae</taxon>
        <taxon>Maribellus</taxon>
    </lineage>
</organism>
<evidence type="ECO:0000259" key="1">
    <source>
        <dbReference type="Pfam" id="PF12969"/>
    </source>
</evidence>
<dbReference type="Proteomes" id="UP000265926">
    <property type="component" value="Unassembled WGS sequence"/>
</dbReference>
<dbReference type="InterPro" id="IPR024618">
    <property type="entry name" value="DUF3857"/>
</dbReference>
<dbReference type="InterPro" id="IPR038765">
    <property type="entry name" value="Papain-like_cys_pep_sf"/>
</dbReference>
<dbReference type="RefSeq" id="WP_119440354.1">
    <property type="nucleotide sequence ID" value="NZ_QWGR01000025.1"/>
</dbReference>
<dbReference type="Gene3D" id="2.60.40.3140">
    <property type="match status" value="1"/>
</dbReference>
<sequence>MKDNCLLSGIMLNLLTKPGELCNRHTVQQSTQLPMKVKLLFLMLILLIAVTVTSAKDVFYPVSEIAANLLTDANSVVRTSETTLEIFSKTKIRYSIKEVITIFNENGEGEGVLLIPYDSNSEVDIKVANFYDKEGNLIKKVKKSEVYDQTMFDGFSMYTDGRFKRITPQISTYPYTVEYECTIEQKGAIDFYNWMPCDAYNKSIVFASYKILDYEDEGIRIKPNKLVNTVKNGELVDGVKTYLWELENMEAMEHEPLAVSMVNFVPRVVVAPLNFEFYGTKGSMDSWKAFGDWVYSLIEDRNDLPEDRVQFLKELTASVDDPVEKIKLVYELLQKNTRYVSIQLGIGGFQPFPAQKVEEVGYGDCKALTNYMKSMLQSIGIESYYTLVKAGTNTGEIDVDFPSQNFNHVILTVPVESDTIFLECTSQFSPFGFQGSFTSERSALLIDKNNSRLIQTKNYGLNENTWKMKASILVNESGNAVVKDTVVFNGLQYEYIERDLRKTHEDIIEDAYKTSNIPGANYRTIAYENRPERIPSATRTRLLEVDRFATKMGDRMFVPVNSLNKHSSVPKKASDRKFPFKTRLSYQDEDCVTFVIPEGYEIEYLPEPVKIETEFGVYQSELKHSQNSIVYTRRNLKNRGVFPPEKYADYVEFTRKIVEADSQKMILKKK</sequence>
<dbReference type="Gene3D" id="3.10.620.30">
    <property type="match status" value="1"/>
</dbReference>
<dbReference type="AlphaFoldDB" id="A0A399STJ9"/>
<name>A0A399STJ9_9BACT</name>
<dbReference type="Pfam" id="PF12969">
    <property type="entry name" value="DUF3857"/>
    <property type="match status" value="1"/>
</dbReference>